<dbReference type="PIRSF" id="PIRSF001365">
    <property type="entry name" value="DHDPS"/>
    <property type="match status" value="1"/>
</dbReference>
<keyword evidence="4" id="KW-1185">Reference proteome</keyword>
<organism evidence="3 4">
    <name type="scientific">Pseudonocardia kunmingensis</name>
    <dbReference type="NCBI Taxonomy" id="630975"/>
    <lineage>
        <taxon>Bacteria</taxon>
        <taxon>Bacillati</taxon>
        <taxon>Actinomycetota</taxon>
        <taxon>Actinomycetes</taxon>
        <taxon>Pseudonocardiales</taxon>
        <taxon>Pseudonocardiaceae</taxon>
        <taxon>Pseudonocardia</taxon>
    </lineage>
</organism>
<dbReference type="AlphaFoldDB" id="A0A543DVK2"/>
<dbReference type="OrthoDB" id="3175637at2"/>
<proteinExistence type="inferred from homology"/>
<reference evidence="3 4" key="1">
    <citation type="submission" date="2019-06" db="EMBL/GenBank/DDBJ databases">
        <title>Sequencing the genomes of 1000 actinobacteria strains.</title>
        <authorList>
            <person name="Klenk H.-P."/>
        </authorList>
    </citation>
    <scope>NUCLEOTIDE SEQUENCE [LARGE SCALE GENOMIC DNA]</scope>
    <source>
        <strain evidence="3 4">DSM 45301</strain>
    </source>
</reference>
<dbReference type="GO" id="GO:0008840">
    <property type="term" value="F:4-hydroxy-tetrahydrodipicolinate synthase activity"/>
    <property type="evidence" value="ECO:0007669"/>
    <property type="project" value="TreeGrafter"/>
</dbReference>
<evidence type="ECO:0000313" key="4">
    <source>
        <dbReference type="Proteomes" id="UP000315677"/>
    </source>
</evidence>
<dbReference type="Proteomes" id="UP000315677">
    <property type="component" value="Unassembled WGS sequence"/>
</dbReference>
<dbReference type="InterPro" id="IPR002220">
    <property type="entry name" value="DapA-like"/>
</dbReference>
<dbReference type="RefSeq" id="WP_142047036.1">
    <property type="nucleotide sequence ID" value="NZ_VFPA01000001.1"/>
</dbReference>
<dbReference type="SMART" id="SM01130">
    <property type="entry name" value="DHDPS"/>
    <property type="match status" value="1"/>
</dbReference>
<dbReference type="PANTHER" id="PTHR12128">
    <property type="entry name" value="DIHYDRODIPICOLINATE SYNTHASE"/>
    <property type="match status" value="1"/>
</dbReference>
<accession>A0A543DVK2</accession>
<keyword evidence="1 2" id="KW-0456">Lyase</keyword>
<dbReference type="Gene3D" id="3.20.20.70">
    <property type="entry name" value="Aldolase class I"/>
    <property type="match status" value="1"/>
</dbReference>
<evidence type="ECO:0000313" key="3">
    <source>
        <dbReference type="EMBL" id="TQM13343.1"/>
    </source>
</evidence>
<protein>
    <submittedName>
        <fullName evidence="3">4-hydroxy-tetrahydrodipicolinate synthase</fullName>
    </submittedName>
</protein>
<dbReference type="InterPro" id="IPR013785">
    <property type="entry name" value="Aldolase_TIM"/>
</dbReference>
<dbReference type="PANTHER" id="PTHR12128:SF38">
    <property type="entry name" value="DIHYDRODIPICOLINATE SYNTHETASE FAMILY PROTEIN (AFU_ORTHOLOGUE AFUA_6G00110)"/>
    <property type="match status" value="1"/>
</dbReference>
<evidence type="ECO:0000256" key="1">
    <source>
        <dbReference type="ARBA" id="ARBA00023239"/>
    </source>
</evidence>
<dbReference type="CDD" id="cd00408">
    <property type="entry name" value="DHDPS-like"/>
    <property type="match status" value="1"/>
</dbReference>
<gene>
    <name evidence="3" type="ORF">FB558_0075</name>
</gene>
<dbReference type="Pfam" id="PF00701">
    <property type="entry name" value="DHDPS"/>
    <property type="match status" value="1"/>
</dbReference>
<evidence type="ECO:0000256" key="2">
    <source>
        <dbReference type="PIRNR" id="PIRNR001365"/>
    </source>
</evidence>
<comment type="caution">
    <text evidence="3">The sequence shown here is derived from an EMBL/GenBank/DDBJ whole genome shotgun (WGS) entry which is preliminary data.</text>
</comment>
<name>A0A543DVK2_9PSEU</name>
<dbReference type="SUPFAM" id="SSF51569">
    <property type="entry name" value="Aldolase"/>
    <property type="match status" value="1"/>
</dbReference>
<dbReference type="EMBL" id="VFPA01000001">
    <property type="protein sequence ID" value="TQM13343.1"/>
    <property type="molecule type" value="Genomic_DNA"/>
</dbReference>
<sequence>MPDELTRFRGVIPAHLLPFTADLQIDEANLRKHLRWLLETDGLGGITTTAHASEVATLTADEQRRVLAIVLEEVDGKVPVIAGVYQDGTAEAARIAARREEDGADGLLVFPSNVFSDGGHLRTEMATGHYAEIAAATRLPMIAFIYPTTSPLRIQLDGILELCTTIDNVVAIKEWSNDIVVYERTWRALKALGKEITVLSSFSRSLFASLCVGADGILSGHGSVVADLHVQLWNAVEANDLDGARAVWDRIWPLAEACYRDPFLDGHNRMKFALEHLGRIDEAFVRPPLRPLGAEERVQLATAFDESGLGDATR</sequence>
<comment type="similarity">
    <text evidence="2">Belongs to the DapA family.</text>
</comment>